<dbReference type="InterPro" id="IPR033985">
    <property type="entry name" value="SusD-like_N"/>
</dbReference>
<evidence type="ECO:0000256" key="1">
    <source>
        <dbReference type="ARBA" id="ARBA00004442"/>
    </source>
</evidence>
<dbReference type="Proteomes" id="UP000886881">
    <property type="component" value="Unassembled WGS sequence"/>
</dbReference>
<dbReference type="AlphaFoldDB" id="A0A9D1GQF5"/>
<evidence type="ECO:0000256" key="3">
    <source>
        <dbReference type="ARBA" id="ARBA00022729"/>
    </source>
</evidence>
<protein>
    <submittedName>
        <fullName evidence="9">RagB/SusD family nutrient uptake outer membrane protein</fullName>
    </submittedName>
</protein>
<dbReference type="Gene3D" id="1.25.40.390">
    <property type="match status" value="1"/>
</dbReference>
<evidence type="ECO:0000256" key="5">
    <source>
        <dbReference type="ARBA" id="ARBA00023237"/>
    </source>
</evidence>
<organism evidence="9 10">
    <name type="scientific">Candidatus Cryptobacteroides merdipullorum</name>
    <dbReference type="NCBI Taxonomy" id="2840771"/>
    <lineage>
        <taxon>Bacteria</taxon>
        <taxon>Pseudomonadati</taxon>
        <taxon>Bacteroidota</taxon>
        <taxon>Bacteroidia</taxon>
        <taxon>Bacteroidales</taxon>
        <taxon>Candidatus Cryptobacteroides</taxon>
    </lineage>
</organism>
<keyword evidence="5" id="KW-0998">Cell outer membrane</keyword>
<keyword evidence="4" id="KW-0472">Membrane</keyword>
<dbReference type="SUPFAM" id="SSF48452">
    <property type="entry name" value="TPR-like"/>
    <property type="match status" value="1"/>
</dbReference>
<gene>
    <name evidence="9" type="ORF">IAC35_06940</name>
</gene>
<reference evidence="9" key="2">
    <citation type="journal article" date="2021" name="PeerJ">
        <title>Extensive microbial diversity within the chicken gut microbiome revealed by metagenomics and culture.</title>
        <authorList>
            <person name="Gilroy R."/>
            <person name="Ravi A."/>
            <person name="Getino M."/>
            <person name="Pursley I."/>
            <person name="Horton D.L."/>
            <person name="Alikhan N.F."/>
            <person name="Baker D."/>
            <person name="Gharbi K."/>
            <person name="Hall N."/>
            <person name="Watson M."/>
            <person name="Adriaenssens E.M."/>
            <person name="Foster-Nyarko E."/>
            <person name="Jarju S."/>
            <person name="Secka A."/>
            <person name="Antonio M."/>
            <person name="Oren A."/>
            <person name="Chaudhuri R.R."/>
            <person name="La Ragione R."/>
            <person name="Hildebrand F."/>
            <person name="Pallen M.J."/>
        </authorList>
    </citation>
    <scope>NUCLEOTIDE SEQUENCE</scope>
    <source>
        <strain evidence="9">ChiHecec2B26-709</strain>
    </source>
</reference>
<dbReference type="EMBL" id="DVLC01000124">
    <property type="protein sequence ID" value="HIT47577.1"/>
    <property type="molecule type" value="Genomic_DNA"/>
</dbReference>
<proteinExistence type="inferred from homology"/>
<evidence type="ECO:0000256" key="4">
    <source>
        <dbReference type="ARBA" id="ARBA00023136"/>
    </source>
</evidence>
<evidence type="ECO:0000313" key="9">
    <source>
        <dbReference type="EMBL" id="HIT47577.1"/>
    </source>
</evidence>
<reference evidence="9" key="1">
    <citation type="submission" date="2020-10" db="EMBL/GenBank/DDBJ databases">
        <authorList>
            <person name="Gilroy R."/>
        </authorList>
    </citation>
    <scope>NUCLEOTIDE SEQUENCE</scope>
    <source>
        <strain evidence="9">ChiHecec2B26-709</strain>
    </source>
</reference>
<keyword evidence="3 6" id="KW-0732">Signal</keyword>
<feature type="domain" description="SusD-like N-terminal" evidence="8">
    <location>
        <begin position="45"/>
        <end position="220"/>
    </location>
</feature>
<dbReference type="CDD" id="cd08977">
    <property type="entry name" value="SusD"/>
    <property type="match status" value="1"/>
</dbReference>
<dbReference type="Pfam" id="PF14322">
    <property type="entry name" value="SusD-like_3"/>
    <property type="match status" value="1"/>
</dbReference>
<sequence>MKTIGKSAILLLGAAVLGLNSCSNAAFDKYPTDTMQMETYGRDDSEVQNILFDAYYYLRSVSENVNLINGLATDEAYDNKRNNSNDHIRLNESSWDATLGISSSVWANCYNMINRCNTVLARLDNVSEANRAQFEGEALFFRAYAYFNLVRLFGPVPLTESVIEDYTTLYSYGREPVENIYRLIETDLDQAAKDLPEHYDDASMAGRATKIAAWTMLADVQMTRGDFNSAKTTLEKVIDYADANPGVLGLEDEVARIYDSTNPIGKEVILAAQYNNGSTIISNNLMTRCIPNIVPADQPAYTYPDGTPSSIKASTGNSTFLMTWELWNKLREDPGDKRCTDLVYAGIYDSQSISVASDEVEVIEGEEIDGVVQTYALWPVTLKYFDYQNESLGLSRSSCDNIIYRYAGVLLMYAECLNETGQSGELGGPEAYVNLVRTRAGASPISGGSQEEMRLAIENENLLELNFEGHRWFNLVRTGRITEVMEAHFSHRTPGLSAVIQANDNGMVVEDANSTDGIALKWKWSGSNADVLFPVPYDQIQLTDWEQNEIYR</sequence>
<evidence type="ECO:0000259" key="7">
    <source>
        <dbReference type="Pfam" id="PF07980"/>
    </source>
</evidence>
<evidence type="ECO:0000259" key="8">
    <source>
        <dbReference type="Pfam" id="PF14322"/>
    </source>
</evidence>
<evidence type="ECO:0000313" key="10">
    <source>
        <dbReference type="Proteomes" id="UP000886881"/>
    </source>
</evidence>
<feature type="domain" description="RagB/SusD" evidence="7">
    <location>
        <begin position="376"/>
        <end position="543"/>
    </location>
</feature>
<comment type="caution">
    <text evidence="9">The sequence shown here is derived from an EMBL/GenBank/DDBJ whole genome shotgun (WGS) entry which is preliminary data.</text>
</comment>
<comment type="similarity">
    <text evidence="2">Belongs to the SusD family.</text>
</comment>
<dbReference type="InterPro" id="IPR011990">
    <property type="entry name" value="TPR-like_helical_dom_sf"/>
</dbReference>
<dbReference type="InterPro" id="IPR012944">
    <property type="entry name" value="SusD_RagB_dom"/>
</dbReference>
<dbReference type="Pfam" id="PF07980">
    <property type="entry name" value="SusD_RagB"/>
    <property type="match status" value="1"/>
</dbReference>
<dbReference type="GO" id="GO:0009279">
    <property type="term" value="C:cell outer membrane"/>
    <property type="evidence" value="ECO:0007669"/>
    <property type="project" value="UniProtKB-SubCell"/>
</dbReference>
<accession>A0A9D1GQF5</accession>
<name>A0A9D1GQF5_9BACT</name>
<feature type="signal peptide" evidence="6">
    <location>
        <begin position="1"/>
        <end position="25"/>
    </location>
</feature>
<evidence type="ECO:0000256" key="2">
    <source>
        <dbReference type="ARBA" id="ARBA00006275"/>
    </source>
</evidence>
<feature type="chain" id="PRO_5039732528" evidence="6">
    <location>
        <begin position="26"/>
        <end position="552"/>
    </location>
</feature>
<evidence type="ECO:0000256" key="6">
    <source>
        <dbReference type="SAM" id="SignalP"/>
    </source>
</evidence>
<comment type="subcellular location">
    <subcellularLocation>
        <location evidence="1">Cell outer membrane</location>
    </subcellularLocation>
</comment>